<sequence length="161" mass="18856">MSFEYSSYWIQLVGNALVFALFGVIVLSWGIIVHMFPNRFTLKKSKITPFRRNRKLHLYWSIISFLLLCMISIRHMNMDLLFEKESDSRNVNGVITNIEPANSDFKLYKDGSRVFPDYITINNISYYIMDIGEFEVGDQVNITYLPKSKIILSIYETNDET</sequence>
<gene>
    <name evidence="1" type="ORF">MPAN_014930</name>
</gene>
<accession>A0A7U9THV3</accession>
<keyword evidence="2" id="KW-1185">Reference proteome</keyword>
<proteinExistence type="predicted"/>
<evidence type="ECO:0000313" key="1">
    <source>
        <dbReference type="EMBL" id="BCR36600.1"/>
    </source>
</evidence>
<dbReference type="EMBL" id="AP024412">
    <property type="protein sequence ID" value="BCR36600.1"/>
    <property type="molecule type" value="Genomic_DNA"/>
</dbReference>
<protein>
    <recommendedName>
        <fullName evidence="3">DUF3592 domain-containing protein</fullName>
    </recommendedName>
</protein>
<dbReference type="KEGG" id="manr:MPAN_014930"/>
<dbReference type="Proteomes" id="UP000620133">
    <property type="component" value="Chromosome"/>
</dbReference>
<organism evidence="1 2">
    <name type="scientific">Mariniplasma anaerobium</name>
    <dbReference type="NCBI Taxonomy" id="2735436"/>
    <lineage>
        <taxon>Bacteria</taxon>
        <taxon>Bacillati</taxon>
        <taxon>Mycoplasmatota</taxon>
        <taxon>Mollicutes</taxon>
        <taxon>Acholeplasmatales</taxon>
        <taxon>Acholeplasmataceae</taxon>
        <taxon>Mariniplasma</taxon>
    </lineage>
</organism>
<evidence type="ECO:0008006" key="3">
    <source>
        <dbReference type="Google" id="ProtNLM"/>
    </source>
</evidence>
<reference evidence="1" key="1">
    <citation type="submission" date="2021-01" db="EMBL/GenBank/DDBJ databases">
        <title>Draft genome sequence of Acholeplasmataceae bacterium strain Mahy22.</title>
        <authorList>
            <person name="Watanabe M."/>
            <person name="Kojima H."/>
            <person name="Fukui M."/>
        </authorList>
    </citation>
    <scope>NUCLEOTIDE SEQUENCE</scope>
    <source>
        <strain evidence="1">Mahy22</strain>
    </source>
</reference>
<dbReference type="AlphaFoldDB" id="A0A7U9THV3"/>
<dbReference type="RefSeq" id="WP_176239247.1">
    <property type="nucleotide sequence ID" value="NZ_AP024412.1"/>
</dbReference>
<name>A0A7U9THV3_9MOLU</name>
<evidence type="ECO:0000313" key="2">
    <source>
        <dbReference type="Proteomes" id="UP000620133"/>
    </source>
</evidence>